<evidence type="ECO:0008006" key="4">
    <source>
        <dbReference type="Google" id="ProtNLM"/>
    </source>
</evidence>
<dbReference type="SUPFAM" id="SSF48371">
    <property type="entry name" value="ARM repeat"/>
    <property type="match status" value="1"/>
</dbReference>
<feature type="compositionally biased region" description="Basic and acidic residues" evidence="2">
    <location>
        <begin position="89"/>
        <end position="100"/>
    </location>
</feature>
<dbReference type="Proteomes" id="UP000243499">
    <property type="component" value="Chromosome 1"/>
</dbReference>
<organism evidence="3">
    <name type="scientific">Panicum hallii</name>
    <dbReference type="NCBI Taxonomy" id="206008"/>
    <lineage>
        <taxon>Eukaryota</taxon>
        <taxon>Viridiplantae</taxon>
        <taxon>Streptophyta</taxon>
        <taxon>Embryophyta</taxon>
        <taxon>Tracheophyta</taxon>
        <taxon>Spermatophyta</taxon>
        <taxon>Magnoliopsida</taxon>
        <taxon>Liliopsida</taxon>
        <taxon>Poales</taxon>
        <taxon>Poaceae</taxon>
        <taxon>PACMAD clade</taxon>
        <taxon>Panicoideae</taxon>
        <taxon>Panicodae</taxon>
        <taxon>Paniceae</taxon>
        <taxon>Panicinae</taxon>
        <taxon>Panicum</taxon>
        <taxon>Panicum sect. Panicum</taxon>
    </lineage>
</organism>
<keyword evidence="1" id="KW-0833">Ubl conjugation pathway</keyword>
<proteinExistence type="predicted"/>
<dbReference type="PANTHER" id="PTHR23315">
    <property type="entry name" value="U BOX DOMAIN-CONTAINING"/>
    <property type="match status" value="1"/>
</dbReference>
<dbReference type="AlphaFoldDB" id="A0A2S3GNI2"/>
<gene>
    <name evidence="3" type="ORF">PAHAL_1G189400</name>
</gene>
<dbReference type="Gene3D" id="1.25.10.10">
    <property type="entry name" value="Leucine-rich Repeat Variant"/>
    <property type="match status" value="1"/>
</dbReference>
<protein>
    <recommendedName>
        <fullName evidence="4">RING-type E3 ubiquitin transferase</fullName>
    </recommendedName>
</protein>
<name>A0A2S3GNI2_9POAL</name>
<dbReference type="InterPro" id="IPR011989">
    <property type="entry name" value="ARM-like"/>
</dbReference>
<feature type="compositionally biased region" description="Low complexity" evidence="2">
    <location>
        <begin position="1"/>
        <end position="18"/>
    </location>
</feature>
<evidence type="ECO:0000313" key="3">
    <source>
        <dbReference type="EMBL" id="PAN05470.1"/>
    </source>
</evidence>
<feature type="region of interest" description="Disordered" evidence="2">
    <location>
        <begin position="68"/>
        <end position="124"/>
    </location>
</feature>
<reference evidence="3" key="1">
    <citation type="submission" date="2018-04" db="EMBL/GenBank/DDBJ databases">
        <title>WGS assembly of Panicum hallii.</title>
        <authorList>
            <person name="Lovell J."/>
            <person name="Jenkins J."/>
            <person name="Lowry D."/>
            <person name="Mamidi S."/>
            <person name="Sreedasyam A."/>
            <person name="Weng X."/>
            <person name="Barry K."/>
            <person name="Bonette J."/>
            <person name="Campitelli B."/>
            <person name="Daum C."/>
            <person name="Gordon S."/>
            <person name="Gould B."/>
            <person name="Lipzen A."/>
            <person name="Macqueen A."/>
            <person name="Palacio-Mejia J."/>
            <person name="Plott C."/>
            <person name="Shakirov E."/>
            <person name="Shu S."/>
            <person name="Yoshinaga Y."/>
            <person name="Zane M."/>
            <person name="Rokhsar D."/>
            <person name="Grimwood J."/>
            <person name="Schmutz J."/>
            <person name="Juenger T."/>
        </authorList>
    </citation>
    <scope>NUCLEOTIDE SEQUENCE [LARGE SCALE GENOMIC DNA]</scope>
    <source>
        <strain evidence="3">FIL2</strain>
    </source>
</reference>
<dbReference type="EMBL" id="CM008046">
    <property type="protein sequence ID" value="PAN05470.1"/>
    <property type="molecule type" value="Genomic_DNA"/>
</dbReference>
<evidence type="ECO:0000256" key="2">
    <source>
        <dbReference type="SAM" id="MobiDB-lite"/>
    </source>
</evidence>
<feature type="region of interest" description="Disordered" evidence="2">
    <location>
        <begin position="1"/>
        <end position="30"/>
    </location>
</feature>
<accession>A0A2S3GNI2</accession>
<dbReference type="Gramene" id="PAN05470">
    <property type="protein sequence ID" value="PAN05470"/>
    <property type="gene ID" value="PAHAL_1G189400"/>
</dbReference>
<sequence length="564" mass="62183">MSDGSSSPPASPDPQRSPRVPSSKEEKLLRAVERAIARSYAAKQPAKQAATANVSPWRRLFRKVIKEIKNGPATSKTASALPPALPRTQQEERERPKKGTDVPAGDSSSVSWHPSEAGAEGDGVQVVQATVLDRPGYAEMMKSALARIQVGEAGGAEAFAEMEQALKGLMDVSFKAKEPVLPAEFKTEWTCANENWLQMDIIADPLILTSGHSVDRFSHQLSSTHPSERLLTIPNHLLRDVITAWCLDHAIPPPSATSTSVASEDALPSEEEMQLLLENLSVQSVEQQQQGLHKIQLLSTFSKGVNPCLDQWQDLLPKLMGLHKKWKSTWTRDLEEKRVTIMLNLSLHRPNREILAKQKQLPETLMETIERARKLGYPLTVTSKVSSLVAILSEYNTFRRKVVEIGGIEMLGLLLRSKDALLRNEASAAILALCTDDATALSHVPNASLVECLSDGVVTDESLLLLERTLHRESVRDWIVSSVAVLMKVITKHGVGYVTSRGIQTAVGLIYHAVQEEEGRGRLETALILPDFVEVLRNLKTKEMPPERVFEIDSILMIAFALAD</sequence>
<evidence type="ECO:0000256" key="1">
    <source>
        <dbReference type="ARBA" id="ARBA00022786"/>
    </source>
</evidence>
<dbReference type="InterPro" id="IPR016024">
    <property type="entry name" value="ARM-type_fold"/>
</dbReference>
<dbReference type="PANTHER" id="PTHR23315:SF260">
    <property type="entry name" value="U-BOX DOMAIN-CONTAINING PROTEIN 73"/>
    <property type="match status" value="1"/>
</dbReference>